<accession>A0A6J7XC80</accession>
<dbReference type="EMBL" id="LR796648">
    <property type="protein sequence ID" value="CAB4156983.1"/>
    <property type="molecule type" value="Genomic_DNA"/>
</dbReference>
<proteinExistence type="predicted"/>
<dbReference type="InterPro" id="IPR016181">
    <property type="entry name" value="Acyl_CoA_acyltransferase"/>
</dbReference>
<sequence>MVDVREFHPDDADRLVLQDGQVAEAGDAWRDVLKAAPMAGPCWTAEADGRVLGVGGFALRWAGNALAWAYVARDIPRTAWTALTRAVRQRIDGLAARGVWRVDIEVRWLWPEGERWARMLGFEFEAVALRYAPDGGHMGRWRRFVA</sequence>
<evidence type="ECO:0000313" key="3">
    <source>
        <dbReference type="EMBL" id="CAB5225372.1"/>
    </source>
</evidence>
<reference evidence="3" key="1">
    <citation type="submission" date="2020-05" db="EMBL/GenBank/DDBJ databases">
        <authorList>
            <person name="Chiriac C."/>
            <person name="Salcher M."/>
            <person name="Ghai R."/>
            <person name="Kavagutti S V."/>
        </authorList>
    </citation>
    <scope>NUCLEOTIDE SEQUENCE</scope>
</reference>
<evidence type="ECO:0000313" key="2">
    <source>
        <dbReference type="EMBL" id="CAB4156983.1"/>
    </source>
</evidence>
<organism evidence="3">
    <name type="scientific">uncultured Caudovirales phage</name>
    <dbReference type="NCBI Taxonomy" id="2100421"/>
    <lineage>
        <taxon>Viruses</taxon>
        <taxon>Duplodnaviria</taxon>
        <taxon>Heunggongvirae</taxon>
        <taxon>Uroviricota</taxon>
        <taxon>Caudoviricetes</taxon>
        <taxon>Peduoviridae</taxon>
        <taxon>Maltschvirus</taxon>
        <taxon>Maltschvirus maltsch</taxon>
    </lineage>
</organism>
<feature type="domain" description="N-acetyltransferase" evidence="1">
    <location>
        <begin position="2"/>
        <end position="143"/>
    </location>
</feature>
<protein>
    <recommendedName>
        <fullName evidence="1">N-acetyltransferase domain-containing protein</fullName>
    </recommendedName>
</protein>
<dbReference type="PROSITE" id="PS51186">
    <property type="entry name" value="GNAT"/>
    <property type="match status" value="1"/>
</dbReference>
<gene>
    <name evidence="2" type="ORF">UFOVP675_11</name>
    <name evidence="3" type="ORF">UFOVP747_19</name>
</gene>
<dbReference type="EMBL" id="LR798343">
    <property type="protein sequence ID" value="CAB5225372.1"/>
    <property type="molecule type" value="Genomic_DNA"/>
</dbReference>
<dbReference type="SUPFAM" id="SSF55729">
    <property type="entry name" value="Acyl-CoA N-acyltransferases (Nat)"/>
    <property type="match status" value="1"/>
</dbReference>
<dbReference type="GO" id="GO:0016747">
    <property type="term" value="F:acyltransferase activity, transferring groups other than amino-acyl groups"/>
    <property type="evidence" value="ECO:0007669"/>
    <property type="project" value="InterPro"/>
</dbReference>
<evidence type="ECO:0000259" key="1">
    <source>
        <dbReference type="PROSITE" id="PS51186"/>
    </source>
</evidence>
<name>A0A6J7XC80_9CAUD</name>
<dbReference type="InterPro" id="IPR000182">
    <property type="entry name" value="GNAT_dom"/>
</dbReference>